<feature type="domain" description="N-acetyltransferase" evidence="3">
    <location>
        <begin position="1"/>
        <end position="142"/>
    </location>
</feature>
<dbReference type="Proteomes" id="UP000253075">
    <property type="component" value="Unassembled WGS sequence"/>
</dbReference>
<dbReference type="Pfam" id="PF13508">
    <property type="entry name" value="Acetyltransf_7"/>
    <property type="match status" value="1"/>
</dbReference>
<evidence type="ECO:0000256" key="2">
    <source>
        <dbReference type="ARBA" id="ARBA00023315"/>
    </source>
</evidence>
<reference evidence="4" key="1">
    <citation type="journal article" date="2018" name="Genome Biol.">
        <title>SKESA: strategic k-mer extension for scrupulous assemblies.</title>
        <authorList>
            <person name="Souvorov A."/>
            <person name="Agarwala R."/>
            <person name="Lipman D.J."/>
        </authorList>
    </citation>
    <scope>NUCLEOTIDE SEQUENCE</scope>
    <source>
        <strain evidence="4">OLC2673_Aeromonas</strain>
    </source>
</reference>
<dbReference type="GO" id="GO:0016747">
    <property type="term" value="F:acyltransferase activity, transferring groups other than amino-acyl groups"/>
    <property type="evidence" value="ECO:0007669"/>
    <property type="project" value="InterPro"/>
</dbReference>
<evidence type="ECO:0000313" key="6">
    <source>
        <dbReference type="EMBL" id="WEE24804.1"/>
    </source>
</evidence>
<dbReference type="Proteomes" id="UP001214666">
    <property type="component" value="Chromosome"/>
</dbReference>
<dbReference type="Gene3D" id="3.40.630.30">
    <property type="match status" value="1"/>
</dbReference>
<dbReference type="InterPro" id="IPR016181">
    <property type="entry name" value="Acyl_CoA_acyltransferase"/>
</dbReference>
<evidence type="ECO:0000313" key="8">
    <source>
        <dbReference type="Proteomes" id="UP000859505"/>
    </source>
</evidence>
<evidence type="ECO:0000313" key="5">
    <source>
        <dbReference type="EMBL" id="RCF50314.1"/>
    </source>
</evidence>
<reference evidence="4" key="5">
    <citation type="submission" date="2020-01" db="EMBL/GenBank/DDBJ databases">
        <authorList>
            <consortium name="NCBI Pathogen Detection Project"/>
        </authorList>
    </citation>
    <scope>NUCLEOTIDE SEQUENCE</scope>
    <source>
        <strain evidence="4">OLC2673_Aeromonas</strain>
    </source>
</reference>
<dbReference type="EMBL" id="DACTUL010000028">
    <property type="protein sequence ID" value="HAT6345456.1"/>
    <property type="molecule type" value="Genomic_DNA"/>
</dbReference>
<dbReference type="KEGG" id="ahh:RY45_15730"/>
<reference evidence="6" key="6">
    <citation type="submission" date="2023-02" db="EMBL/GenBank/DDBJ databases">
        <title>The sequence of Aeromonas hydrophila K533.</title>
        <authorList>
            <person name="Luo X."/>
        </authorList>
    </citation>
    <scope>NUCLEOTIDE SEQUENCE</scope>
    <source>
        <strain evidence="6">K533</strain>
    </source>
</reference>
<dbReference type="SUPFAM" id="SSF55729">
    <property type="entry name" value="Acyl-CoA N-acyltransferases (Nat)"/>
    <property type="match status" value="1"/>
</dbReference>
<dbReference type="PANTHER" id="PTHR43800:SF1">
    <property type="entry name" value="PEPTIDYL-LYSINE N-ACETYLTRANSFERASE YJAB"/>
    <property type="match status" value="1"/>
</dbReference>
<organism evidence="4 8">
    <name type="scientific">Aeromonas hydrophila</name>
    <dbReference type="NCBI Taxonomy" id="644"/>
    <lineage>
        <taxon>Bacteria</taxon>
        <taxon>Pseudomonadati</taxon>
        <taxon>Pseudomonadota</taxon>
        <taxon>Gammaproteobacteria</taxon>
        <taxon>Aeromonadales</taxon>
        <taxon>Aeromonadaceae</taxon>
        <taxon>Aeromonas</taxon>
    </lineage>
</organism>
<dbReference type="Proteomes" id="UP000859505">
    <property type="component" value="Unassembled WGS sequence"/>
</dbReference>
<dbReference type="GeneID" id="4490389"/>
<evidence type="ECO:0000259" key="3">
    <source>
        <dbReference type="PROSITE" id="PS51186"/>
    </source>
</evidence>
<dbReference type="InterPro" id="IPR000182">
    <property type="entry name" value="GNAT_dom"/>
</dbReference>
<name>A0A081UNC8_AERHY</name>
<dbReference type="CDD" id="cd04301">
    <property type="entry name" value="NAT_SF"/>
    <property type="match status" value="1"/>
</dbReference>
<keyword evidence="2 6" id="KW-0012">Acyltransferase</keyword>
<dbReference type="AlphaFoldDB" id="A0A081UNC8"/>
<gene>
    <name evidence="5" type="ORF">C6C11_08710</name>
    <name evidence="4" type="ORF">JAJ28_003224</name>
    <name evidence="6" type="ORF">PY771_14080</name>
</gene>
<reference evidence="5" key="4">
    <citation type="submission" date="2018-02" db="EMBL/GenBank/DDBJ databases">
        <authorList>
            <person name="Williamson C."/>
        </authorList>
    </citation>
    <scope>NUCLEOTIDE SEQUENCE</scope>
    <source>
        <strain evidence="5">AFG_SD03_1510_Ahy_093</strain>
    </source>
</reference>
<dbReference type="EMBL" id="CP118942">
    <property type="protein sequence ID" value="WEE24804.1"/>
    <property type="molecule type" value="Genomic_DNA"/>
</dbReference>
<reference evidence="5 7" key="2">
    <citation type="journal article" date="2018" name="PLoS ONE">
        <title>Phenotypic characterization and whole genome analysis of extended-spectrum beta-lactamase-producing bacteria isolated from dogs in Germany.</title>
        <authorList>
            <person name="Boehmer T."/>
            <person name="Vogler A.J."/>
            <person name="Thomas A."/>
            <person name="Sauer S."/>
            <person name="Hergenroether M."/>
            <person name="Straubinger R.K."/>
            <person name="Birdsell D."/>
            <person name="Keim P."/>
            <person name="Sahl J.W."/>
            <person name="Williamson C.H."/>
            <person name="Riehm J.M."/>
        </authorList>
    </citation>
    <scope>NUCLEOTIDE SEQUENCE [LARGE SCALE GENOMIC DNA]</scope>
    <source>
        <strain evidence="5 7">AFG_SD03_1510_Ahy_093</strain>
    </source>
</reference>
<dbReference type="PROSITE" id="PS51186">
    <property type="entry name" value="GNAT"/>
    <property type="match status" value="1"/>
</dbReference>
<evidence type="ECO:0000313" key="7">
    <source>
        <dbReference type="Proteomes" id="UP000253075"/>
    </source>
</evidence>
<keyword evidence="1 6" id="KW-0808">Transferase</keyword>
<protein>
    <submittedName>
        <fullName evidence="4">GNAT family N-acetyltransferase</fullName>
        <ecNumber evidence="6">2.3.1.-</ecNumber>
    </submittedName>
</protein>
<dbReference type="EC" id="2.3.1.-" evidence="6"/>
<proteinExistence type="predicted"/>
<dbReference type="eggNOG" id="COG0456">
    <property type="taxonomic scope" value="Bacteria"/>
</dbReference>
<dbReference type="KEGG" id="ahi:VU14_06425"/>
<accession>A0A081UNC8</accession>
<sequence length="142" mass="16389">MLRASRSDDMDEIVEIWLLASLQAHDFVDASCWWQAQEDLRTRYLDHARIWVFEERGELLGFMALVDDYLAALFVRPDRQGRGVGHALLQEAKSKGARLHARVFVENDLAVRFYRRHGFVIEGEVADPLTGHPQYQMCCEPA</sequence>
<evidence type="ECO:0000313" key="4">
    <source>
        <dbReference type="EMBL" id="HAT6345456.1"/>
    </source>
</evidence>
<reference evidence="7" key="3">
    <citation type="submission" date="2018-02" db="EMBL/GenBank/DDBJ databases">
        <title>Phenotypic characterization and whole genome analysis of multidrug-resistant, extended-spectrum beta-lactamase-producing bacteria isolated from dogs in Germany.</title>
        <authorList>
            <person name="Williamson C."/>
        </authorList>
    </citation>
    <scope>NUCLEOTIDE SEQUENCE [LARGE SCALE GENOMIC DNA]</scope>
    <source>
        <strain evidence="7">AFG_SD03_1510_Ahy_093</strain>
    </source>
</reference>
<dbReference type="OMA" id="EIWLLAS"/>
<evidence type="ECO:0000256" key="1">
    <source>
        <dbReference type="ARBA" id="ARBA00022679"/>
    </source>
</evidence>
<dbReference type="EMBL" id="PUTQ01000010">
    <property type="protein sequence ID" value="RCF50314.1"/>
    <property type="molecule type" value="Genomic_DNA"/>
</dbReference>
<dbReference type="RefSeq" id="WP_011706840.1">
    <property type="nucleotide sequence ID" value="NZ_AP019193.1"/>
</dbReference>
<dbReference type="PANTHER" id="PTHR43800">
    <property type="entry name" value="PEPTIDYL-LYSINE N-ACETYLTRANSFERASE YJAB"/>
    <property type="match status" value="1"/>
</dbReference>